<dbReference type="EMBL" id="CP034465">
    <property type="protein sequence ID" value="AZP04433.1"/>
    <property type="molecule type" value="Genomic_DNA"/>
</dbReference>
<dbReference type="KEGG" id="jeh:EJN90_07200"/>
<dbReference type="Pfam" id="PF13508">
    <property type="entry name" value="Acetyltransf_7"/>
    <property type="match status" value="1"/>
</dbReference>
<proteinExistence type="predicted"/>
<accession>A0A3Q9BKG0</accession>
<dbReference type="InterPro" id="IPR000182">
    <property type="entry name" value="GNAT_dom"/>
</dbReference>
<dbReference type="InterPro" id="IPR050769">
    <property type="entry name" value="NAT_camello-type"/>
</dbReference>
<keyword evidence="2" id="KW-0472">Membrane</keyword>
<dbReference type="OrthoDB" id="5419426at2"/>
<keyword evidence="1 4" id="KW-0808">Transferase</keyword>
<dbReference type="SUPFAM" id="SSF55729">
    <property type="entry name" value="Acyl-CoA N-acyltransferases (Nat)"/>
    <property type="match status" value="1"/>
</dbReference>
<evidence type="ECO:0000313" key="5">
    <source>
        <dbReference type="Proteomes" id="UP000273326"/>
    </source>
</evidence>
<sequence length="158" mass="17870">MLIREIKKEDNARVKQIIQESLKSRGLNLPGTAYFDPQLSNLHDYYAKLTNANYWVAIIDGMIVGGVGVAPFIAESGICELQKLYLIPDVQGQGLSNKLMETALFFASTHYRSCYLETLHELETACRLYEKHGFRLLDIPLEGSEHSAMDAWFLKVLS</sequence>
<keyword evidence="2" id="KW-1133">Transmembrane helix</keyword>
<evidence type="ECO:0000256" key="2">
    <source>
        <dbReference type="SAM" id="Phobius"/>
    </source>
</evidence>
<dbReference type="Gene3D" id="3.40.630.30">
    <property type="match status" value="1"/>
</dbReference>
<dbReference type="PANTHER" id="PTHR13947">
    <property type="entry name" value="GNAT FAMILY N-ACETYLTRANSFERASE"/>
    <property type="match status" value="1"/>
</dbReference>
<protein>
    <submittedName>
        <fullName evidence="4">N-acetyltransferase</fullName>
    </submittedName>
</protein>
<dbReference type="InterPro" id="IPR016181">
    <property type="entry name" value="Acyl_CoA_acyltransferase"/>
</dbReference>
<dbReference type="CDD" id="cd04301">
    <property type="entry name" value="NAT_SF"/>
    <property type="match status" value="1"/>
</dbReference>
<feature type="transmembrane region" description="Helical" evidence="2">
    <location>
        <begin position="54"/>
        <end position="74"/>
    </location>
</feature>
<name>A0A3Q9BKG0_9LACT</name>
<dbReference type="AlphaFoldDB" id="A0A3Q9BKG0"/>
<evidence type="ECO:0000256" key="1">
    <source>
        <dbReference type="ARBA" id="ARBA00022679"/>
    </source>
</evidence>
<evidence type="ECO:0000313" key="4">
    <source>
        <dbReference type="EMBL" id="AZP04433.1"/>
    </source>
</evidence>
<dbReference type="GO" id="GO:0008080">
    <property type="term" value="F:N-acetyltransferase activity"/>
    <property type="evidence" value="ECO:0007669"/>
    <property type="project" value="InterPro"/>
</dbReference>
<dbReference type="Proteomes" id="UP000273326">
    <property type="component" value="Chromosome"/>
</dbReference>
<feature type="domain" description="N-acetyltransferase" evidence="3">
    <location>
        <begin position="1"/>
        <end position="158"/>
    </location>
</feature>
<dbReference type="RefSeq" id="WP_126109841.1">
    <property type="nucleotide sequence ID" value="NZ_CP034465.1"/>
</dbReference>
<reference evidence="5" key="1">
    <citation type="submission" date="2018-12" db="EMBL/GenBank/DDBJ databases">
        <title>Complete genome sequencing of Jeotgalibaca sp. H21T32.</title>
        <authorList>
            <person name="Bae J.-W."/>
            <person name="Lee S.-Y."/>
        </authorList>
    </citation>
    <scope>NUCLEOTIDE SEQUENCE [LARGE SCALE GENOMIC DNA]</scope>
    <source>
        <strain evidence="5">H21T32</strain>
    </source>
</reference>
<dbReference type="PROSITE" id="PS51186">
    <property type="entry name" value="GNAT"/>
    <property type="match status" value="1"/>
</dbReference>
<organism evidence="4 5">
    <name type="scientific">Jeotgalibaca ciconiae</name>
    <dbReference type="NCBI Taxonomy" id="2496265"/>
    <lineage>
        <taxon>Bacteria</taxon>
        <taxon>Bacillati</taxon>
        <taxon>Bacillota</taxon>
        <taxon>Bacilli</taxon>
        <taxon>Lactobacillales</taxon>
        <taxon>Carnobacteriaceae</taxon>
        <taxon>Jeotgalibaca</taxon>
    </lineage>
</organism>
<evidence type="ECO:0000259" key="3">
    <source>
        <dbReference type="PROSITE" id="PS51186"/>
    </source>
</evidence>
<dbReference type="PANTHER" id="PTHR13947:SF37">
    <property type="entry name" value="LD18367P"/>
    <property type="match status" value="1"/>
</dbReference>
<keyword evidence="5" id="KW-1185">Reference proteome</keyword>
<keyword evidence="2" id="KW-0812">Transmembrane</keyword>
<gene>
    <name evidence="4" type="ORF">EJN90_07200</name>
</gene>